<accession>A0AAD5N1Z9</accession>
<protein>
    <recommendedName>
        <fullName evidence="5">BZIP domain-containing protein</fullName>
    </recommendedName>
</protein>
<keyword evidence="1" id="KW-0175">Coiled coil</keyword>
<comment type="caution">
    <text evidence="3">The sequence shown here is derived from an EMBL/GenBank/DDBJ whole genome shotgun (WGS) entry which is preliminary data.</text>
</comment>
<feature type="coiled-coil region" evidence="1">
    <location>
        <begin position="161"/>
        <end position="209"/>
    </location>
</feature>
<name>A0AAD5N1Z9_PARTN</name>
<feature type="compositionally biased region" description="Polar residues" evidence="2">
    <location>
        <begin position="127"/>
        <end position="136"/>
    </location>
</feature>
<evidence type="ECO:0000256" key="1">
    <source>
        <dbReference type="SAM" id="Coils"/>
    </source>
</evidence>
<sequence>MVCDFFRSESEDSARFAVPSARCVSDQATCEGLFYSVQYEEELLMKYIGESAVGHGVGESDDAELSVFDPFIFGELPSYVYIDPTHSPISCPQSDESSTFSDSMHAVCELKELKEECDSPRPAVYQPPSNVASIEKSSSRRGRPMKVTSTSKMANYARNYRELKKKQLLACEAQIKELTEENAFLRSENKRLTEGFARLTEQVNDLRRMVESHSYAYRDPLQTPRFSHYSYEKDSTDTVTDIEGIFLLKCPSKRGAMSP</sequence>
<feature type="region of interest" description="Disordered" evidence="2">
    <location>
        <begin position="119"/>
        <end position="148"/>
    </location>
</feature>
<dbReference type="AlphaFoldDB" id="A0AAD5N1Z9"/>
<evidence type="ECO:0008006" key="5">
    <source>
        <dbReference type="Google" id="ProtNLM"/>
    </source>
</evidence>
<keyword evidence="4" id="KW-1185">Reference proteome</keyword>
<dbReference type="Gene3D" id="1.20.5.170">
    <property type="match status" value="1"/>
</dbReference>
<dbReference type="Proteomes" id="UP001196413">
    <property type="component" value="Unassembled WGS sequence"/>
</dbReference>
<evidence type="ECO:0000313" key="4">
    <source>
        <dbReference type="Proteomes" id="UP001196413"/>
    </source>
</evidence>
<proteinExistence type="predicted"/>
<reference evidence="3" key="1">
    <citation type="submission" date="2021-06" db="EMBL/GenBank/DDBJ databases">
        <title>Parelaphostrongylus tenuis whole genome reference sequence.</title>
        <authorList>
            <person name="Garwood T.J."/>
            <person name="Larsen P.A."/>
            <person name="Fountain-Jones N.M."/>
            <person name="Garbe J.R."/>
            <person name="Macchietto M.G."/>
            <person name="Kania S.A."/>
            <person name="Gerhold R.W."/>
            <person name="Richards J.E."/>
            <person name="Wolf T.M."/>
        </authorList>
    </citation>
    <scope>NUCLEOTIDE SEQUENCE</scope>
    <source>
        <strain evidence="3">MNPRO001-30</strain>
        <tissue evidence="3">Meninges</tissue>
    </source>
</reference>
<evidence type="ECO:0000256" key="2">
    <source>
        <dbReference type="SAM" id="MobiDB-lite"/>
    </source>
</evidence>
<evidence type="ECO:0000313" key="3">
    <source>
        <dbReference type="EMBL" id="KAJ1360291.1"/>
    </source>
</evidence>
<gene>
    <name evidence="3" type="ORF">KIN20_019222</name>
</gene>
<dbReference type="EMBL" id="JAHQIW010003835">
    <property type="protein sequence ID" value="KAJ1360291.1"/>
    <property type="molecule type" value="Genomic_DNA"/>
</dbReference>
<organism evidence="3 4">
    <name type="scientific">Parelaphostrongylus tenuis</name>
    <name type="common">Meningeal worm</name>
    <dbReference type="NCBI Taxonomy" id="148309"/>
    <lineage>
        <taxon>Eukaryota</taxon>
        <taxon>Metazoa</taxon>
        <taxon>Ecdysozoa</taxon>
        <taxon>Nematoda</taxon>
        <taxon>Chromadorea</taxon>
        <taxon>Rhabditida</taxon>
        <taxon>Rhabditina</taxon>
        <taxon>Rhabditomorpha</taxon>
        <taxon>Strongyloidea</taxon>
        <taxon>Metastrongylidae</taxon>
        <taxon>Parelaphostrongylus</taxon>
    </lineage>
</organism>